<dbReference type="GO" id="GO:0016020">
    <property type="term" value="C:membrane"/>
    <property type="evidence" value="ECO:0007669"/>
    <property type="project" value="TreeGrafter"/>
</dbReference>
<dbReference type="RefSeq" id="WP_190863830.1">
    <property type="nucleotide sequence ID" value="NZ_JACXIY010000023.1"/>
</dbReference>
<evidence type="ECO:0000259" key="1">
    <source>
        <dbReference type="PROSITE" id="PS51677"/>
    </source>
</evidence>
<reference evidence="2" key="1">
    <citation type="submission" date="2020-09" db="EMBL/GenBank/DDBJ databases">
        <title>A novel bacterium of genus Paenibacillus, isolated from South China Sea.</title>
        <authorList>
            <person name="Huang H."/>
            <person name="Mo K."/>
            <person name="Hu Y."/>
        </authorList>
    </citation>
    <scope>NUCLEOTIDE SEQUENCE</scope>
    <source>
        <strain evidence="2">IB182493</strain>
    </source>
</reference>
<dbReference type="InterPro" id="IPR050248">
    <property type="entry name" value="Polysacc_deacetylase_ArnD"/>
</dbReference>
<accession>A0A927CNR4</accession>
<protein>
    <submittedName>
        <fullName evidence="2">Polysaccharide deacetylase family protein</fullName>
    </submittedName>
</protein>
<dbReference type="InterPro" id="IPR011330">
    <property type="entry name" value="Glyco_hydro/deAcase_b/a-brl"/>
</dbReference>
<dbReference type="EMBL" id="JACXIY010000023">
    <property type="protein sequence ID" value="MBD2870687.1"/>
    <property type="molecule type" value="Genomic_DNA"/>
</dbReference>
<comment type="caution">
    <text evidence="2">The sequence shown here is derived from an EMBL/GenBank/DDBJ whole genome shotgun (WGS) entry which is preliminary data.</text>
</comment>
<dbReference type="PANTHER" id="PTHR10587:SF80">
    <property type="entry name" value="CHITOOLIGOSACCHARIDE DEACETYLASE"/>
    <property type="match status" value="1"/>
</dbReference>
<name>A0A927CNR4_9BACL</name>
<evidence type="ECO:0000313" key="3">
    <source>
        <dbReference type="Proteomes" id="UP000632125"/>
    </source>
</evidence>
<dbReference type="SUPFAM" id="SSF88713">
    <property type="entry name" value="Glycoside hydrolase/deacetylase"/>
    <property type="match status" value="1"/>
</dbReference>
<feature type="domain" description="NodB homology" evidence="1">
    <location>
        <begin position="142"/>
        <end position="318"/>
    </location>
</feature>
<dbReference type="GO" id="GO:0005975">
    <property type="term" value="P:carbohydrate metabolic process"/>
    <property type="evidence" value="ECO:0007669"/>
    <property type="project" value="InterPro"/>
</dbReference>
<evidence type="ECO:0000313" key="2">
    <source>
        <dbReference type="EMBL" id="MBD2870687.1"/>
    </source>
</evidence>
<dbReference type="GO" id="GO:0016810">
    <property type="term" value="F:hydrolase activity, acting on carbon-nitrogen (but not peptide) bonds"/>
    <property type="evidence" value="ECO:0007669"/>
    <property type="project" value="InterPro"/>
</dbReference>
<organism evidence="2 3">
    <name type="scientific">Paenibacillus arenilitoris</name>
    <dbReference type="NCBI Taxonomy" id="2772299"/>
    <lineage>
        <taxon>Bacteria</taxon>
        <taxon>Bacillati</taxon>
        <taxon>Bacillota</taxon>
        <taxon>Bacilli</taxon>
        <taxon>Bacillales</taxon>
        <taxon>Paenibacillaceae</taxon>
        <taxon>Paenibacillus</taxon>
    </lineage>
</organism>
<proteinExistence type="predicted"/>
<sequence length="339" mass="37428">MGVKKMMVRKAIVIAASMLLVLAFVSTNDEVSRFLAAMKYGEPAITAMRSAHDESERQRLLAEITGEAEKRRIAPENARIDRVWKAIPGYNGLEVDIDKTLQEALAAPGVSPIRYFFKEVEPAIQLKDLGPIPIYRGNPNKKMISLMINVAWGNEYIDFILSTLKREQVKATFFLDGSWLKKNPDVAKQIQADGHEMSNHAYSHPDMKTLGRQAAHSQIARTEDLLKSVLNVDNKWFAPPSGSYSQATVQIAEEQGLKTVLWTIDTIDWQKPPADTVLRRISAKLEPGALILMHPTATTRDSIGGIIQTAKARGYAIGTVSETLSSSRVPAAVESEGGF</sequence>
<dbReference type="InterPro" id="IPR002509">
    <property type="entry name" value="NODB_dom"/>
</dbReference>
<dbReference type="Proteomes" id="UP000632125">
    <property type="component" value="Unassembled WGS sequence"/>
</dbReference>
<dbReference type="Pfam" id="PF01522">
    <property type="entry name" value="Polysacc_deac_1"/>
    <property type="match status" value="1"/>
</dbReference>
<dbReference type="Gene3D" id="3.20.20.370">
    <property type="entry name" value="Glycoside hydrolase/deacetylase"/>
    <property type="match status" value="1"/>
</dbReference>
<dbReference type="PROSITE" id="PS51677">
    <property type="entry name" value="NODB"/>
    <property type="match status" value="1"/>
</dbReference>
<dbReference type="AlphaFoldDB" id="A0A927CNR4"/>
<dbReference type="PANTHER" id="PTHR10587">
    <property type="entry name" value="GLYCOSYL TRANSFERASE-RELATED"/>
    <property type="match status" value="1"/>
</dbReference>
<keyword evidence="3" id="KW-1185">Reference proteome</keyword>
<dbReference type="CDD" id="cd10950">
    <property type="entry name" value="CE4_BsYlxY_like"/>
    <property type="match status" value="1"/>
</dbReference>
<gene>
    <name evidence="2" type="ORF">IDH41_19065</name>
</gene>